<proteinExistence type="predicted"/>
<dbReference type="Pfam" id="PF13469">
    <property type="entry name" value="Sulfotransfer_3"/>
    <property type="match status" value="1"/>
</dbReference>
<dbReference type="InterPro" id="IPR052654">
    <property type="entry name" value="CS_Sulfotransferase"/>
</dbReference>
<comment type="caution">
    <text evidence="2">The sequence shown here is derived from an EMBL/GenBank/DDBJ whole genome shotgun (WGS) entry which is preliminary data.</text>
</comment>
<evidence type="ECO:0000313" key="2">
    <source>
        <dbReference type="EMBL" id="PVD24220.1"/>
    </source>
</evidence>
<name>A0A2T7NSR5_POMCA</name>
<dbReference type="Proteomes" id="UP000245119">
    <property type="component" value="Linkage Group LG9"/>
</dbReference>
<reference evidence="2 3" key="1">
    <citation type="submission" date="2018-04" db="EMBL/GenBank/DDBJ databases">
        <title>The genome of golden apple snail Pomacea canaliculata provides insight into stress tolerance and invasive adaptation.</title>
        <authorList>
            <person name="Liu C."/>
            <person name="Liu B."/>
            <person name="Ren Y."/>
            <person name="Zhang Y."/>
            <person name="Wang H."/>
            <person name="Li S."/>
            <person name="Jiang F."/>
            <person name="Yin L."/>
            <person name="Zhang G."/>
            <person name="Qian W."/>
            <person name="Fan W."/>
        </authorList>
    </citation>
    <scope>NUCLEOTIDE SEQUENCE [LARGE SCALE GENOMIC DNA]</scope>
    <source>
        <strain evidence="2">SZHN2017</strain>
        <tissue evidence="2">Muscle</tissue>
    </source>
</reference>
<accession>A0A2T7NSR5</accession>
<dbReference type="GO" id="GO:0050659">
    <property type="term" value="F:N-acetylgalactosamine 4-sulfate 6-O-sulfotransferase activity"/>
    <property type="evidence" value="ECO:0007669"/>
    <property type="project" value="TreeGrafter"/>
</dbReference>
<dbReference type="STRING" id="400727.A0A2T7NSR5"/>
<dbReference type="OrthoDB" id="10460431at2759"/>
<dbReference type="Gene3D" id="3.40.50.300">
    <property type="entry name" value="P-loop containing nucleotide triphosphate hydrolases"/>
    <property type="match status" value="1"/>
</dbReference>
<evidence type="ECO:0000256" key="1">
    <source>
        <dbReference type="SAM" id="SignalP"/>
    </source>
</evidence>
<gene>
    <name evidence="2" type="ORF">C0Q70_14690</name>
</gene>
<dbReference type="GO" id="GO:0019319">
    <property type="term" value="P:hexose biosynthetic process"/>
    <property type="evidence" value="ECO:0007669"/>
    <property type="project" value="TreeGrafter"/>
</dbReference>
<feature type="chain" id="PRO_5015779596" description="Sulfotransferase domain-containing protein" evidence="1">
    <location>
        <begin position="32"/>
        <end position="504"/>
    </location>
</feature>
<evidence type="ECO:0000313" key="3">
    <source>
        <dbReference type="Proteomes" id="UP000245119"/>
    </source>
</evidence>
<dbReference type="AlphaFoldDB" id="A0A2T7NSR5"/>
<dbReference type="PANTHER" id="PTHR15723">
    <property type="entry name" value="CARBOHYDRATE SULFOTRANSFERASE 15"/>
    <property type="match status" value="1"/>
</dbReference>
<sequence length="504" mass="59103">MRFFKRQVVVVLAVAMACLCLILTLSSSALSYQTDYTVHEEPVKEHVGVGITTEEAEFKTSETPEGENSNSLVEVKHFKSFEKSWSRSAVYGLQDQFVDDKPLFPSCTKKSISTPWRPFQFEEPRQFLPNTKNPCWYDKTLKCAPYFYVPGVAKGGTTDIFRRLRLHPDVMQGTSKEYHWWERGRFGNIDPEEAERKAKDAESFYEYLDKVTGVEIDRVSDDLRQQGYSHKVFGDGSPSYLWDVHYWHFLEGNQGCREPRVVVGQHIRHFWPPAKLIFTFRHPTPRLYSRFCSRIPRVPFLKRATAQDFHKFVVDGVRKYKDCFARWSIRQCAYNTSLFQDVTTRLLEGMYPIFMVDWLRIFPREQMFIMRYEDYATDVKGKMRQLFEFLDLAPLNDTQLQAVADNEEANVGNMYDKIGPMLPETAAILNQSRYFHVAPQEPLVLKNVGQVLHERLIKVVENVHRLRHHRSDFLVEDPRLQLHVVKDSFHDSSVQLRCEKRERS</sequence>
<keyword evidence="3" id="KW-1185">Reference proteome</keyword>
<keyword evidence="1" id="KW-0732">Signal</keyword>
<protein>
    <recommendedName>
        <fullName evidence="4">Sulfotransferase domain-containing protein</fullName>
    </recommendedName>
</protein>
<evidence type="ECO:0008006" key="4">
    <source>
        <dbReference type="Google" id="ProtNLM"/>
    </source>
</evidence>
<dbReference type="InterPro" id="IPR027417">
    <property type="entry name" value="P-loop_NTPase"/>
</dbReference>
<dbReference type="SUPFAM" id="SSF52540">
    <property type="entry name" value="P-loop containing nucleoside triphosphate hydrolases"/>
    <property type="match status" value="1"/>
</dbReference>
<dbReference type="PROSITE" id="PS51257">
    <property type="entry name" value="PROKAR_LIPOPROTEIN"/>
    <property type="match status" value="1"/>
</dbReference>
<feature type="signal peptide" evidence="1">
    <location>
        <begin position="1"/>
        <end position="31"/>
    </location>
</feature>
<organism evidence="2 3">
    <name type="scientific">Pomacea canaliculata</name>
    <name type="common">Golden apple snail</name>
    <dbReference type="NCBI Taxonomy" id="400727"/>
    <lineage>
        <taxon>Eukaryota</taxon>
        <taxon>Metazoa</taxon>
        <taxon>Spiralia</taxon>
        <taxon>Lophotrochozoa</taxon>
        <taxon>Mollusca</taxon>
        <taxon>Gastropoda</taxon>
        <taxon>Caenogastropoda</taxon>
        <taxon>Architaenioglossa</taxon>
        <taxon>Ampullarioidea</taxon>
        <taxon>Ampullariidae</taxon>
        <taxon>Pomacea</taxon>
    </lineage>
</organism>
<dbReference type="PANTHER" id="PTHR15723:SF0">
    <property type="entry name" value="CARBOHYDRATE SULFOTRANSFERASE 15"/>
    <property type="match status" value="1"/>
</dbReference>
<dbReference type="EMBL" id="PZQS01000009">
    <property type="protein sequence ID" value="PVD24220.1"/>
    <property type="molecule type" value="Genomic_DNA"/>
</dbReference>